<dbReference type="EMBL" id="JASOOE010000004">
    <property type="protein sequence ID" value="MDK7186992.1"/>
    <property type="molecule type" value="Genomic_DNA"/>
</dbReference>
<dbReference type="RefSeq" id="WP_285065514.1">
    <property type="nucleotide sequence ID" value="NZ_JASOOE010000004.1"/>
</dbReference>
<evidence type="ECO:0000256" key="1">
    <source>
        <dbReference type="ARBA" id="ARBA00002292"/>
    </source>
</evidence>
<sequence length="76" mass="8712">MSKITIYSKPNCSQCNFTKRFLDDQKIAYQEIDVMQNDNALQHIKELGFLSLPVVEGPGFESFNGFNLMKLKQLVP</sequence>
<name>A0AAJ1Q516_9LACT</name>
<comment type="function">
    <text evidence="1">Electron transport system for the ribonucleotide reductase system NrdEF.</text>
</comment>
<dbReference type="Proteomes" id="UP001229251">
    <property type="component" value="Unassembled WGS sequence"/>
</dbReference>
<dbReference type="SUPFAM" id="SSF52833">
    <property type="entry name" value="Thioredoxin-like"/>
    <property type="match status" value="1"/>
</dbReference>
<dbReference type="AlphaFoldDB" id="A0AAJ1Q516"/>
<evidence type="ECO:0000259" key="3">
    <source>
        <dbReference type="Pfam" id="PF00462"/>
    </source>
</evidence>
<organism evidence="4 5">
    <name type="scientific">Facklamia hominis</name>
    <dbReference type="NCBI Taxonomy" id="178214"/>
    <lineage>
        <taxon>Bacteria</taxon>
        <taxon>Bacillati</taxon>
        <taxon>Bacillota</taxon>
        <taxon>Bacilli</taxon>
        <taxon>Lactobacillales</taxon>
        <taxon>Aerococcaceae</taxon>
        <taxon>Facklamia</taxon>
    </lineage>
</organism>
<evidence type="ECO:0000256" key="2">
    <source>
        <dbReference type="ARBA" id="ARBA00017945"/>
    </source>
</evidence>
<dbReference type="Pfam" id="PF00462">
    <property type="entry name" value="Glutaredoxin"/>
    <property type="match status" value="1"/>
</dbReference>
<accession>A0AAJ1Q516</accession>
<dbReference type="InterPro" id="IPR002109">
    <property type="entry name" value="Glutaredoxin"/>
</dbReference>
<evidence type="ECO:0000313" key="4">
    <source>
        <dbReference type="EMBL" id="MDK7186992.1"/>
    </source>
</evidence>
<dbReference type="Gene3D" id="3.40.30.10">
    <property type="entry name" value="Glutaredoxin"/>
    <property type="match status" value="1"/>
</dbReference>
<dbReference type="InterPro" id="IPR011909">
    <property type="entry name" value="GlrX_NrdH"/>
</dbReference>
<dbReference type="InterPro" id="IPR036249">
    <property type="entry name" value="Thioredoxin-like_sf"/>
</dbReference>
<proteinExistence type="predicted"/>
<gene>
    <name evidence="4" type="primary">nrdH</name>
    <name evidence="4" type="ORF">QP433_03265</name>
</gene>
<comment type="caution">
    <text evidence="4">The sequence shown here is derived from an EMBL/GenBank/DDBJ whole genome shotgun (WGS) entry which is preliminary data.</text>
</comment>
<evidence type="ECO:0000313" key="5">
    <source>
        <dbReference type="Proteomes" id="UP001229251"/>
    </source>
</evidence>
<dbReference type="NCBIfam" id="TIGR02194">
    <property type="entry name" value="GlrX_NrdH"/>
    <property type="match status" value="1"/>
</dbReference>
<dbReference type="GO" id="GO:0045454">
    <property type="term" value="P:cell redox homeostasis"/>
    <property type="evidence" value="ECO:0007669"/>
    <property type="project" value="InterPro"/>
</dbReference>
<protein>
    <recommendedName>
        <fullName evidence="2">Glutaredoxin-like protein NrdH</fullName>
    </recommendedName>
</protein>
<reference evidence="4" key="1">
    <citation type="submission" date="2023-05" db="EMBL/GenBank/DDBJ databases">
        <title>Cataloging the Phylogenetic Diversity of Human Bladder Bacteria.</title>
        <authorList>
            <person name="Du J."/>
        </authorList>
    </citation>
    <scope>NUCLEOTIDE SEQUENCE</scope>
    <source>
        <strain evidence="4">UMB1231</strain>
    </source>
</reference>
<feature type="domain" description="Glutaredoxin" evidence="3">
    <location>
        <begin position="4"/>
        <end position="55"/>
    </location>
</feature>
<dbReference type="CDD" id="cd02976">
    <property type="entry name" value="NrdH"/>
    <property type="match status" value="1"/>
</dbReference>
<dbReference type="PROSITE" id="PS51354">
    <property type="entry name" value="GLUTAREDOXIN_2"/>
    <property type="match status" value="1"/>
</dbReference>